<evidence type="ECO:0000313" key="1">
    <source>
        <dbReference type="EMBL" id="EHO16451.1"/>
    </source>
</evidence>
<dbReference type="Proteomes" id="UP000018466">
    <property type="component" value="Unassembled WGS sequence"/>
</dbReference>
<proteinExistence type="predicted"/>
<dbReference type="AlphaFoldDB" id="A0AA37DFY2"/>
<dbReference type="SUPFAM" id="SSF63817">
    <property type="entry name" value="Sortase"/>
    <property type="match status" value="1"/>
</dbReference>
<organism evidence="1 2">
    <name type="scientific">Stomatobaculum longum</name>
    <dbReference type="NCBI Taxonomy" id="796942"/>
    <lineage>
        <taxon>Bacteria</taxon>
        <taxon>Bacillati</taxon>
        <taxon>Bacillota</taxon>
        <taxon>Clostridia</taxon>
        <taxon>Lachnospirales</taxon>
        <taxon>Lachnospiraceae</taxon>
        <taxon>Stomatobaculum</taxon>
    </lineage>
</organism>
<sequence length="274" mass="31004">MDEKKKRNRHVALIVLILLLGIANGKRLQDRSAHIKRYAEMPTAVAAETKAAETTAAAGEESTAATLPEQDADAARVIDFAALKAKNPDVVAWLYVPGTDVNYPILYREADNEYYLRRDIDGREGSYDGVFLDGDDAPDFSTLQNLMYGHHMKNGTMFTPLVNFKKKSFFEAHRRVYLYTPEHTYILKPLAALYTDAGEDKRRIEFSDRREFNAYVDQMTKGCEFRDLPAEGVDKLFSFVTCSYEFNDARTILYCYEVDAAGNPVKPAAIEKQP</sequence>
<dbReference type="RefSeq" id="WP_009532983.1">
    <property type="nucleotide sequence ID" value="NZ_JH590863.1"/>
</dbReference>
<evidence type="ECO:0000313" key="2">
    <source>
        <dbReference type="Proteomes" id="UP000018466"/>
    </source>
</evidence>
<dbReference type="GeneID" id="86940912"/>
<keyword evidence="2" id="KW-1185">Reference proteome</keyword>
<accession>A0AA37DFY2</accession>
<comment type="caution">
    <text evidence="1">The sequence shown here is derived from an EMBL/GenBank/DDBJ whole genome shotgun (WGS) entry which is preliminary data.</text>
</comment>
<dbReference type="CDD" id="cd05826">
    <property type="entry name" value="Sortase_B"/>
    <property type="match status" value="1"/>
</dbReference>
<dbReference type="InterPro" id="IPR009835">
    <property type="entry name" value="SrtB"/>
</dbReference>
<protein>
    <submittedName>
        <fullName evidence="1">SrtB family sortase</fullName>
    </submittedName>
</protein>
<name>A0AA37DFY2_9FIRM</name>
<dbReference type="InterPro" id="IPR023365">
    <property type="entry name" value="Sortase_dom-sf"/>
</dbReference>
<gene>
    <name evidence="1" type="ORF">HMPREF9623_01150</name>
</gene>
<reference evidence="1 2" key="1">
    <citation type="submission" date="2011-10" db="EMBL/GenBank/DDBJ databases">
        <title>The Genome Sequence of Lachnospiraceae bacterium ACC2.</title>
        <authorList>
            <consortium name="The Broad Institute Genome Sequencing Platform"/>
            <person name="Earl A."/>
            <person name="Ward D."/>
            <person name="Feldgarden M."/>
            <person name="Gevers D."/>
            <person name="Sizova M."/>
            <person name="Hazen A."/>
            <person name="Epstein S."/>
            <person name="Young S.K."/>
            <person name="Zeng Q."/>
            <person name="Gargeya S."/>
            <person name="Fitzgerald M."/>
            <person name="Haas B."/>
            <person name="Abouelleil A."/>
            <person name="Alvarado L."/>
            <person name="Arachchi H.M."/>
            <person name="Berlin A."/>
            <person name="Brown A."/>
            <person name="Chapman S.B."/>
            <person name="Chen Z."/>
            <person name="Dunbar C."/>
            <person name="Freedman E."/>
            <person name="Gearin G."/>
            <person name="Goldberg J."/>
            <person name="Griggs A."/>
            <person name="Gujja S."/>
            <person name="Heiman D."/>
            <person name="Howarth C."/>
            <person name="Larson L."/>
            <person name="Lui A."/>
            <person name="MacDonald P.J.P."/>
            <person name="Montmayeur A."/>
            <person name="Murphy C."/>
            <person name="Neiman D."/>
            <person name="Pearson M."/>
            <person name="Priest M."/>
            <person name="Roberts A."/>
            <person name="Saif S."/>
            <person name="Shea T."/>
            <person name="Shenoy N."/>
            <person name="Sisk P."/>
            <person name="Stolte C."/>
            <person name="Sykes S."/>
            <person name="Wortman J."/>
            <person name="Nusbaum C."/>
            <person name="Birren B."/>
        </authorList>
    </citation>
    <scope>NUCLEOTIDE SEQUENCE [LARGE SCALE GENOMIC DNA]</scope>
    <source>
        <strain evidence="1 2">ACC2</strain>
    </source>
</reference>
<dbReference type="EMBL" id="AGEL01000007">
    <property type="protein sequence ID" value="EHO16451.1"/>
    <property type="molecule type" value="Genomic_DNA"/>
</dbReference>
<dbReference type="Gene3D" id="2.40.260.10">
    <property type="entry name" value="Sortase"/>
    <property type="match status" value="1"/>
</dbReference>